<sequence>MAQNKEKKLPQAAILFNATATSILDEAKGLIERVRKAQDQIVESIQPETATFENTLLPLAQAENNQCSTSSILTFYANVSPDEDLRHASTQAKNLLKEFDIESNMREDVFVLVDAVFRKNERLDPESKRLLQEKHRGFIKNGLALPAMKRHKFKELHKRISQLKIEFQKNLNEEDGGIWFTQKELAGVPDSVLSGVEKGKDGNEDKVRLKFNYSEYLPVMRYALSCDTRKRYYVSFFNRCNQNVPILKEIIVLRDEAARLLGFSNHAEFRLQDRMAKRPEVVNSLLDDLRSKLTTGGREETEKLKQFKQDDVESRGEVFDGHFYLWDYTFYTQVMVEKDYSIDAKQISEFFSLEVTTQRMLRAFENLFGLIFTEINEDDKVQLVGNGTASELTWYEDVFMYSVWDEDSEGGGFRGYLYMDLHSRKGKYGNPSTWSIQQGFVGPDGQRNYPAAALVCTFPKPTPTKPSLLEHQDVVMMFHELGHGIHELVSKTTYARFHGTAVVEDFCETPSIMLEQFCWTSALKDFSQHYSTLSPEYRKAWESDHTSAAVNFSSISEQISDQTIQDLIRTKGANKSLYYLRQLHIAIFDMTIHQPESHDIAKSMDVSEVYNSLLTELISEGPQGQGHQWAHGEATIPHLVGTYDVGFYGYVTAAIYALDMFDQFFRSDPWNAQQGRRYRRMILEPGASQEEMKTLVDYLGREPLMNAFYKELGLV</sequence>
<keyword evidence="5 9" id="KW-0479">Metal-binding</keyword>
<dbReference type="Proteomes" id="UP000256328">
    <property type="component" value="Unassembled WGS sequence"/>
</dbReference>
<name>A0A3D8S9L2_9HELO</name>
<evidence type="ECO:0000256" key="3">
    <source>
        <dbReference type="ARBA" id="ARBA00022490"/>
    </source>
</evidence>
<evidence type="ECO:0000256" key="9">
    <source>
        <dbReference type="RuleBase" id="RU003435"/>
    </source>
</evidence>
<feature type="domain" description="Peptidase M3A/M3B catalytic" evidence="10">
    <location>
        <begin position="220"/>
        <end position="713"/>
    </location>
</feature>
<dbReference type="CDD" id="cd06455">
    <property type="entry name" value="M3A_TOP"/>
    <property type="match status" value="1"/>
</dbReference>
<evidence type="ECO:0000313" key="11">
    <source>
        <dbReference type="EMBL" id="RDW82940.1"/>
    </source>
</evidence>
<accession>A0A3D8S9L2</accession>
<evidence type="ECO:0000256" key="6">
    <source>
        <dbReference type="ARBA" id="ARBA00022801"/>
    </source>
</evidence>
<dbReference type="GO" id="GO:0006508">
    <property type="term" value="P:proteolysis"/>
    <property type="evidence" value="ECO:0007669"/>
    <property type="project" value="UniProtKB-KW"/>
</dbReference>
<keyword evidence="8 9" id="KW-0482">Metalloprotease</keyword>
<evidence type="ECO:0000256" key="4">
    <source>
        <dbReference type="ARBA" id="ARBA00022670"/>
    </source>
</evidence>
<dbReference type="GO" id="GO:0005758">
    <property type="term" value="C:mitochondrial intermembrane space"/>
    <property type="evidence" value="ECO:0007669"/>
    <property type="project" value="TreeGrafter"/>
</dbReference>
<dbReference type="Pfam" id="PF01432">
    <property type="entry name" value="Peptidase_M3"/>
    <property type="match status" value="1"/>
</dbReference>
<dbReference type="Gene3D" id="1.20.1050.40">
    <property type="entry name" value="Endopeptidase. Chain P, domain 1"/>
    <property type="match status" value="1"/>
</dbReference>
<keyword evidence="6 9" id="KW-0378">Hydrolase</keyword>
<organism evidence="11 12">
    <name type="scientific">Coleophoma crateriformis</name>
    <dbReference type="NCBI Taxonomy" id="565419"/>
    <lineage>
        <taxon>Eukaryota</taxon>
        <taxon>Fungi</taxon>
        <taxon>Dikarya</taxon>
        <taxon>Ascomycota</taxon>
        <taxon>Pezizomycotina</taxon>
        <taxon>Leotiomycetes</taxon>
        <taxon>Helotiales</taxon>
        <taxon>Dermateaceae</taxon>
        <taxon>Coleophoma</taxon>
    </lineage>
</organism>
<dbReference type="FunFam" id="3.40.390.10:FF:000074">
    <property type="entry name" value="Metalloprotease"/>
    <property type="match status" value="1"/>
</dbReference>
<proteinExistence type="inferred from homology"/>
<dbReference type="OrthoDB" id="534666at2759"/>
<dbReference type="InterPro" id="IPR024080">
    <property type="entry name" value="Neurolysin/TOP_N"/>
</dbReference>
<reference evidence="11 12" key="1">
    <citation type="journal article" date="2018" name="IMA Fungus">
        <title>IMA Genome-F 9: Draft genome sequence of Annulohypoxylon stygium, Aspergillus mulundensis, Berkeleyomyces basicola (syn. Thielaviopsis basicola), Ceratocystis smalleyi, two Cercospora beticola strains, Coleophoma cylindrospora, Fusarium fracticaudum, Phialophora cf. hyalina, and Morchella septimelata.</title>
        <authorList>
            <person name="Wingfield B.D."/>
            <person name="Bills G.F."/>
            <person name="Dong Y."/>
            <person name="Huang W."/>
            <person name="Nel W.J."/>
            <person name="Swalarsk-Parry B.S."/>
            <person name="Vaghefi N."/>
            <person name="Wilken P.M."/>
            <person name="An Z."/>
            <person name="de Beer Z.W."/>
            <person name="De Vos L."/>
            <person name="Chen L."/>
            <person name="Duong T.A."/>
            <person name="Gao Y."/>
            <person name="Hammerbacher A."/>
            <person name="Kikkert J.R."/>
            <person name="Li Y."/>
            <person name="Li H."/>
            <person name="Li K."/>
            <person name="Li Q."/>
            <person name="Liu X."/>
            <person name="Ma X."/>
            <person name="Naidoo K."/>
            <person name="Pethybridge S.J."/>
            <person name="Sun J."/>
            <person name="Steenkamp E.T."/>
            <person name="van der Nest M.A."/>
            <person name="van Wyk S."/>
            <person name="Wingfield M.J."/>
            <person name="Xiong C."/>
            <person name="Yue Q."/>
            <person name="Zhang X."/>
        </authorList>
    </citation>
    <scope>NUCLEOTIDE SEQUENCE [LARGE SCALE GENOMIC DNA]</scope>
    <source>
        <strain evidence="11 12">BP5796</strain>
    </source>
</reference>
<dbReference type="InterPro" id="IPR045090">
    <property type="entry name" value="Pept_M3A_M3B"/>
</dbReference>
<dbReference type="AlphaFoldDB" id="A0A3D8S9L2"/>
<keyword evidence="4 9" id="KW-0645">Protease</keyword>
<comment type="subcellular location">
    <subcellularLocation>
        <location evidence="1">Cytoplasm</location>
    </subcellularLocation>
</comment>
<dbReference type="SUPFAM" id="SSF55486">
    <property type="entry name" value="Metalloproteases ('zincins'), catalytic domain"/>
    <property type="match status" value="1"/>
</dbReference>
<evidence type="ECO:0000256" key="2">
    <source>
        <dbReference type="ARBA" id="ARBA00006040"/>
    </source>
</evidence>
<dbReference type="GO" id="GO:0004222">
    <property type="term" value="F:metalloendopeptidase activity"/>
    <property type="evidence" value="ECO:0007669"/>
    <property type="project" value="InterPro"/>
</dbReference>
<evidence type="ECO:0000256" key="8">
    <source>
        <dbReference type="ARBA" id="ARBA00023049"/>
    </source>
</evidence>
<gene>
    <name evidence="11" type="ORF">BP5796_04431</name>
</gene>
<keyword evidence="3" id="KW-0963">Cytoplasm</keyword>
<evidence type="ECO:0000256" key="1">
    <source>
        <dbReference type="ARBA" id="ARBA00004496"/>
    </source>
</evidence>
<evidence type="ECO:0000256" key="5">
    <source>
        <dbReference type="ARBA" id="ARBA00022723"/>
    </source>
</evidence>
<dbReference type="Gene3D" id="3.40.390.10">
    <property type="entry name" value="Collagenase (Catalytic Domain)"/>
    <property type="match status" value="1"/>
</dbReference>
<evidence type="ECO:0000259" key="10">
    <source>
        <dbReference type="Pfam" id="PF01432"/>
    </source>
</evidence>
<dbReference type="GO" id="GO:0046872">
    <property type="term" value="F:metal ion binding"/>
    <property type="evidence" value="ECO:0007669"/>
    <property type="project" value="UniProtKB-UniRule"/>
</dbReference>
<dbReference type="PANTHER" id="PTHR11804">
    <property type="entry name" value="PROTEASE M3 THIMET OLIGOPEPTIDASE-RELATED"/>
    <property type="match status" value="1"/>
</dbReference>
<evidence type="ECO:0000313" key="12">
    <source>
        <dbReference type="Proteomes" id="UP000256328"/>
    </source>
</evidence>
<dbReference type="FunFam" id="1.20.1050.40:FF:000001">
    <property type="entry name" value="Thimet oligopeptidase 1"/>
    <property type="match status" value="1"/>
</dbReference>
<evidence type="ECO:0000256" key="7">
    <source>
        <dbReference type="ARBA" id="ARBA00022833"/>
    </source>
</evidence>
<dbReference type="InterPro" id="IPR024079">
    <property type="entry name" value="MetalloPept_cat_dom_sf"/>
</dbReference>
<keyword evidence="12" id="KW-1185">Reference proteome</keyword>
<dbReference type="GO" id="GO:0006518">
    <property type="term" value="P:peptide metabolic process"/>
    <property type="evidence" value="ECO:0007669"/>
    <property type="project" value="TreeGrafter"/>
</dbReference>
<keyword evidence="7 9" id="KW-0862">Zinc</keyword>
<dbReference type="PANTHER" id="PTHR11804:SF84">
    <property type="entry name" value="SACCHAROLYSIN"/>
    <property type="match status" value="1"/>
</dbReference>
<dbReference type="InterPro" id="IPR024077">
    <property type="entry name" value="Neurolysin/TOP_dom2"/>
</dbReference>
<comment type="caution">
    <text evidence="11">The sequence shown here is derived from an EMBL/GenBank/DDBJ whole genome shotgun (WGS) entry which is preliminary data.</text>
</comment>
<protein>
    <recommendedName>
        <fullName evidence="10">Peptidase M3A/M3B catalytic domain-containing protein</fullName>
    </recommendedName>
</protein>
<dbReference type="EMBL" id="PDLN01000006">
    <property type="protein sequence ID" value="RDW82940.1"/>
    <property type="molecule type" value="Genomic_DNA"/>
</dbReference>
<dbReference type="InterPro" id="IPR001567">
    <property type="entry name" value="Pept_M3A_M3B_dom"/>
</dbReference>
<comment type="similarity">
    <text evidence="2 9">Belongs to the peptidase M3 family.</text>
</comment>
<dbReference type="Gene3D" id="1.10.1370.10">
    <property type="entry name" value="Neurolysin, domain 3"/>
    <property type="match status" value="1"/>
</dbReference>
<comment type="cofactor">
    <cofactor evidence="9">
        <name>Zn(2+)</name>
        <dbReference type="ChEBI" id="CHEBI:29105"/>
    </cofactor>
    <text evidence="9">Binds 1 zinc ion.</text>
</comment>